<name>A0AAW6C4F8_FLAPL</name>
<sequence length="289" mass="31887">MNRRLFPLALSLALLAGCAPAPEPTPEPTPTPAAAVDFHAFLDAVNEKRRAVIEEGEPLDISPWTPDFAGQNHTFTDGEMEALMTRRNMVDYLPPEKAREDLDVFFTLLRTTYGAYEYFGGDEVFEKLKAESIEILEDTTTPYGSTLIRLATALYLPLEGTVLDGHFTIGGSHLFSKLRTYYVPDIYISDPTGLSEDYVKPTIGPDGAITYGFFAMSKDGSDLPDTLGGYELSWTPCETVGPGHFCLRRANTRASQRCNPAICPPTRRKRRNSWRGLPPAAGSTPTRPC</sequence>
<evidence type="ECO:0000256" key="1">
    <source>
        <dbReference type="SAM" id="MobiDB-lite"/>
    </source>
</evidence>
<evidence type="ECO:0000313" key="3">
    <source>
        <dbReference type="EMBL" id="MDB7906709.1"/>
    </source>
</evidence>
<feature type="region of interest" description="Disordered" evidence="1">
    <location>
        <begin position="266"/>
        <end position="289"/>
    </location>
</feature>
<dbReference type="RefSeq" id="WP_226923785.1">
    <property type="nucleotide sequence ID" value="NZ_BAABZG010000001.1"/>
</dbReference>
<comment type="caution">
    <text evidence="3">The sequence shown here is derived from an EMBL/GenBank/DDBJ whole genome shotgun (WGS) entry which is preliminary data.</text>
</comment>
<reference evidence="3" key="1">
    <citation type="submission" date="2023-01" db="EMBL/GenBank/DDBJ databases">
        <title>Human gut microbiome strain richness.</title>
        <authorList>
            <person name="Chen-Liaw A."/>
        </authorList>
    </citation>
    <scope>NUCLEOTIDE SEQUENCE</scope>
    <source>
        <strain evidence="3">2225st1_A6_2225SCRN_200828</strain>
    </source>
</reference>
<dbReference type="AlphaFoldDB" id="A0AAW6C4F8"/>
<dbReference type="Proteomes" id="UP001211006">
    <property type="component" value="Unassembled WGS sequence"/>
</dbReference>
<accession>A0AAW6C4F8</accession>
<organism evidence="3 4">
    <name type="scientific">Flavonifractor plautii</name>
    <name type="common">Fusobacterium plautii</name>
    <dbReference type="NCBI Taxonomy" id="292800"/>
    <lineage>
        <taxon>Bacteria</taxon>
        <taxon>Bacillati</taxon>
        <taxon>Bacillota</taxon>
        <taxon>Clostridia</taxon>
        <taxon>Eubacteriales</taxon>
        <taxon>Oscillospiraceae</taxon>
        <taxon>Flavonifractor</taxon>
    </lineage>
</organism>
<feature type="chain" id="PRO_5043846090" description="Lipoprotein" evidence="2">
    <location>
        <begin position="22"/>
        <end position="289"/>
    </location>
</feature>
<feature type="signal peptide" evidence="2">
    <location>
        <begin position="1"/>
        <end position="21"/>
    </location>
</feature>
<dbReference type="PROSITE" id="PS51257">
    <property type="entry name" value="PROKAR_LIPOPROTEIN"/>
    <property type="match status" value="1"/>
</dbReference>
<proteinExistence type="predicted"/>
<evidence type="ECO:0008006" key="5">
    <source>
        <dbReference type="Google" id="ProtNLM"/>
    </source>
</evidence>
<keyword evidence="2" id="KW-0732">Signal</keyword>
<evidence type="ECO:0000313" key="4">
    <source>
        <dbReference type="Proteomes" id="UP001211006"/>
    </source>
</evidence>
<protein>
    <recommendedName>
        <fullName evidence="5">Lipoprotein</fullName>
    </recommendedName>
</protein>
<gene>
    <name evidence="3" type="ORF">PND83_12040</name>
</gene>
<evidence type="ECO:0000256" key="2">
    <source>
        <dbReference type="SAM" id="SignalP"/>
    </source>
</evidence>
<dbReference type="EMBL" id="JAQLWO010000012">
    <property type="protein sequence ID" value="MDB7906709.1"/>
    <property type="molecule type" value="Genomic_DNA"/>
</dbReference>